<accession>A0A8H6K747</accession>
<evidence type="ECO:0000256" key="1">
    <source>
        <dbReference type="ARBA" id="ARBA00011069"/>
    </source>
</evidence>
<comment type="caution">
    <text evidence="3">The sequence shown here is derived from an EMBL/GenBank/DDBJ whole genome shotgun (WGS) entry which is preliminary data.</text>
</comment>
<evidence type="ECO:0000256" key="2">
    <source>
        <dbReference type="SAM" id="MobiDB-lite"/>
    </source>
</evidence>
<dbReference type="GO" id="GO:0003723">
    <property type="term" value="F:RNA binding"/>
    <property type="evidence" value="ECO:0007669"/>
    <property type="project" value="TreeGrafter"/>
</dbReference>
<protein>
    <recommendedName>
        <fullName evidence="5">Pre-mRNA-splicing factor CWC26</fullName>
    </recommendedName>
</protein>
<dbReference type="GO" id="GO:0000398">
    <property type="term" value="P:mRNA splicing, via spliceosome"/>
    <property type="evidence" value="ECO:0007669"/>
    <property type="project" value="TreeGrafter"/>
</dbReference>
<dbReference type="PANTHER" id="PTHR31809:SF0">
    <property type="entry name" value="BUD13 HOMOLOG"/>
    <property type="match status" value="1"/>
</dbReference>
<feature type="region of interest" description="Disordered" evidence="2">
    <location>
        <begin position="265"/>
        <end position="301"/>
    </location>
</feature>
<evidence type="ECO:0008006" key="5">
    <source>
        <dbReference type="Google" id="ProtNLM"/>
    </source>
</evidence>
<feature type="region of interest" description="Disordered" evidence="2">
    <location>
        <begin position="17"/>
        <end position="62"/>
    </location>
</feature>
<sequence length="337" mass="37062">MPSDLSSYLATHYLVADPKPTKKRKRKQAAESQGLIIADDDDNSWANPKSQNEDDAEGGPALVAGTSAEFRRAKKSNWKTVAASGSSAAAAPKQKDDDDATAADAILAAAAAENAAAANADDEMPVVEGGDAGVVKMSDGTHAGLQSAAAVSAQLRRRQQAEEAEFAKMRKLGKEEETVYRDATGRRVDVSMKRAEVRRLAAEAEEKERLAKLAPKGDVQIEEARKRREALEDAKLMTFARTADDEEMNKELKEQERWNDPMAQFMSEKERNAGAKGTKGKRRPVYTGAAPPNRYGIRPGYRWDGVDRSNGFEGERFKAINRRERNKGLDYAWQMDE</sequence>
<proteinExistence type="inferred from homology"/>
<reference evidence="3" key="1">
    <citation type="journal article" date="2020" name="Phytopathology">
        <title>Genome Sequence Resources of Colletotrichum truncatum, C. plurivorum, C. musicola, and C. sojae: Four Species Pathogenic to Soybean (Glycine max).</title>
        <authorList>
            <person name="Rogerio F."/>
            <person name="Boufleur T.R."/>
            <person name="Ciampi-Guillardi M."/>
            <person name="Sukno S.A."/>
            <person name="Thon M.R."/>
            <person name="Massola Junior N.S."/>
            <person name="Baroncelli R."/>
        </authorList>
    </citation>
    <scope>NUCLEOTIDE SEQUENCE</scope>
    <source>
        <strain evidence="3">LFN00145</strain>
    </source>
</reference>
<dbReference type="PANTHER" id="PTHR31809">
    <property type="entry name" value="BUD13 HOMOLOG"/>
    <property type="match status" value="1"/>
</dbReference>
<organism evidence="3 4">
    <name type="scientific">Colletotrichum plurivorum</name>
    <dbReference type="NCBI Taxonomy" id="2175906"/>
    <lineage>
        <taxon>Eukaryota</taxon>
        <taxon>Fungi</taxon>
        <taxon>Dikarya</taxon>
        <taxon>Ascomycota</taxon>
        <taxon>Pezizomycotina</taxon>
        <taxon>Sordariomycetes</taxon>
        <taxon>Hypocreomycetidae</taxon>
        <taxon>Glomerellales</taxon>
        <taxon>Glomerellaceae</taxon>
        <taxon>Colletotrichum</taxon>
        <taxon>Colletotrichum orchidearum species complex</taxon>
    </lineage>
</organism>
<comment type="similarity">
    <text evidence="1">Belongs to the CWC26 family.</text>
</comment>
<dbReference type="Proteomes" id="UP000654918">
    <property type="component" value="Unassembled WGS sequence"/>
</dbReference>
<dbReference type="GO" id="GO:0005684">
    <property type="term" value="C:U2-type spliceosomal complex"/>
    <property type="evidence" value="ECO:0007669"/>
    <property type="project" value="TreeGrafter"/>
</dbReference>
<feature type="compositionally biased region" description="Low complexity" evidence="2">
    <location>
        <begin position="82"/>
        <end position="92"/>
    </location>
</feature>
<dbReference type="Pfam" id="PF09736">
    <property type="entry name" value="Bud13"/>
    <property type="match status" value="1"/>
</dbReference>
<dbReference type="AlphaFoldDB" id="A0A8H6K747"/>
<dbReference type="InterPro" id="IPR051112">
    <property type="entry name" value="CWC26_splicing_factor"/>
</dbReference>
<gene>
    <name evidence="3" type="ORF">CPLU01_10255</name>
</gene>
<evidence type="ECO:0000313" key="3">
    <source>
        <dbReference type="EMBL" id="KAF6825461.1"/>
    </source>
</evidence>
<name>A0A8H6K747_9PEZI</name>
<evidence type="ECO:0000313" key="4">
    <source>
        <dbReference type="Proteomes" id="UP000654918"/>
    </source>
</evidence>
<dbReference type="GO" id="GO:0070274">
    <property type="term" value="C:RES complex"/>
    <property type="evidence" value="ECO:0007669"/>
    <property type="project" value="TreeGrafter"/>
</dbReference>
<feature type="region of interest" description="Disordered" evidence="2">
    <location>
        <begin position="76"/>
        <end position="100"/>
    </location>
</feature>
<dbReference type="InterPro" id="IPR018609">
    <property type="entry name" value="Bud13"/>
</dbReference>
<keyword evidence="4" id="KW-1185">Reference proteome</keyword>
<dbReference type="EMBL" id="WIGO01000173">
    <property type="protein sequence ID" value="KAF6825461.1"/>
    <property type="molecule type" value="Genomic_DNA"/>
</dbReference>